<evidence type="ECO:0000256" key="2">
    <source>
        <dbReference type="ARBA" id="ARBA00023163"/>
    </source>
</evidence>
<dbReference type="Pfam" id="PF16925">
    <property type="entry name" value="TetR_C_13"/>
    <property type="match status" value="1"/>
</dbReference>
<proteinExistence type="predicted"/>
<dbReference type="EMBL" id="MLJW01001420">
    <property type="protein sequence ID" value="OIQ78336.1"/>
    <property type="molecule type" value="Genomic_DNA"/>
</dbReference>
<evidence type="ECO:0000256" key="1">
    <source>
        <dbReference type="ARBA" id="ARBA00023015"/>
    </source>
</evidence>
<protein>
    <submittedName>
        <fullName evidence="4">Putative transcriptional regulator</fullName>
    </submittedName>
</protein>
<evidence type="ECO:0000313" key="4">
    <source>
        <dbReference type="EMBL" id="OIQ78336.1"/>
    </source>
</evidence>
<gene>
    <name evidence="4" type="ORF">GALL_399640</name>
</gene>
<accession>A0A1J5Q4T8</accession>
<keyword evidence="1" id="KW-0805">Transcription regulation</keyword>
<dbReference type="InterPro" id="IPR036271">
    <property type="entry name" value="Tet_transcr_reg_TetR-rel_C_sf"/>
</dbReference>
<keyword evidence="2" id="KW-0804">Transcription</keyword>
<comment type="caution">
    <text evidence="4">The sequence shown here is derived from an EMBL/GenBank/DDBJ whole genome shotgun (WGS) entry which is preliminary data.</text>
</comment>
<sequence length="151" mass="16717">MTLYNNFATKDDLVLAALKLQAERRCTMIEAALARPRSGERKLRALFDVAEELAAKPQFRGCVFINACLQLPDPCGKLHAAVRAHKEWIRLTIEELLRAESVGRVTGLAQQILALWDGGIVEAYIQQTAEPVRAARLAAIVLLRVSRGVRA</sequence>
<feature type="domain" description="Tetracyclin repressor-like C-terminal" evidence="3">
    <location>
        <begin position="39"/>
        <end position="137"/>
    </location>
</feature>
<dbReference type="PANTHER" id="PTHR47506:SF3">
    <property type="entry name" value="HTH-TYPE TRANSCRIPTIONAL REGULATOR LMRA"/>
    <property type="match status" value="1"/>
</dbReference>
<dbReference type="InterPro" id="IPR011075">
    <property type="entry name" value="TetR_C"/>
</dbReference>
<reference evidence="4" key="1">
    <citation type="submission" date="2016-10" db="EMBL/GenBank/DDBJ databases">
        <title>Sequence of Gallionella enrichment culture.</title>
        <authorList>
            <person name="Poehlein A."/>
            <person name="Muehling M."/>
            <person name="Daniel R."/>
        </authorList>
    </citation>
    <scope>NUCLEOTIDE SEQUENCE</scope>
</reference>
<organism evidence="4">
    <name type="scientific">mine drainage metagenome</name>
    <dbReference type="NCBI Taxonomy" id="410659"/>
    <lineage>
        <taxon>unclassified sequences</taxon>
        <taxon>metagenomes</taxon>
        <taxon>ecological metagenomes</taxon>
    </lineage>
</organism>
<dbReference type="Gene3D" id="1.10.357.10">
    <property type="entry name" value="Tetracycline Repressor, domain 2"/>
    <property type="match status" value="1"/>
</dbReference>
<dbReference type="SUPFAM" id="SSF48498">
    <property type="entry name" value="Tetracyclin repressor-like, C-terminal domain"/>
    <property type="match status" value="1"/>
</dbReference>
<name>A0A1J5Q4T8_9ZZZZ</name>
<dbReference type="PANTHER" id="PTHR47506">
    <property type="entry name" value="TRANSCRIPTIONAL REGULATORY PROTEIN"/>
    <property type="match status" value="1"/>
</dbReference>
<dbReference type="AlphaFoldDB" id="A0A1J5Q4T8"/>
<evidence type="ECO:0000259" key="3">
    <source>
        <dbReference type="Pfam" id="PF16925"/>
    </source>
</evidence>